<reference evidence="1" key="2">
    <citation type="journal article" date="2015" name="Fish Shellfish Immunol.">
        <title>Early steps in the European eel (Anguilla anguilla)-Vibrio vulnificus interaction in the gills: Role of the RtxA13 toxin.</title>
        <authorList>
            <person name="Callol A."/>
            <person name="Pajuelo D."/>
            <person name="Ebbesson L."/>
            <person name="Teles M."/>
            <person name="MacKenzie S."/>
            <person name="Amaro C."/>
        </authorList>
    </citation>
    <scope>NUCLEOTIDE SEQUENCE</scope>
</reference>
<name>A0A0E9TU01_ANGAN</name>
<proteinExistence type="predicted"/>
<protein>
    <submittedName>
        <fullName evidence="1">Uncharacterized protein</fullName>
    </submittedName>
</protein>
<evidence type="ECO:0000313" key="1">
    <source>
        <dbReference type="EMBL" id="JAH56218.1"/>
    </source>
</evidence>
<accession>A0A0E9TU01</accession>
<dbReference type="EMBL" id="GBXM01052359">
    <property type="protein sequence ID" value="JAH56218.1"/>
    <property type="molecule type" value="Transcribed_RNA"/>
</dbReference>
<dbReference type="AlphaFoldDB" id="A0A0E9TU01"/>
<reference evidence="1" key="1">
    <citation type="submission" date="2014-11" db="EMBL/GenBank/DDBJ databases">
        <authorList>
            <person name="Amaro Gonzalez C."/>
        </authorList>
    </citation>
    <scope>NUCLEOTIDE SEQUENCE</scope>
</reference>
<organism evidence="1">
    <name type="scientific">Anguilla anguilla</name>
    <name type="common">European freshwater eel</name>
    <name type="synonym">Muraena anguilla</name>
    <dbReference type="NCBI Taxonomy" id="7936"/>
    <lineage>
        <taxon>Eukaryota</taxon>
        <taxon>Metazoa</taxon>
        <taxon>Chordata</taxon>
        <taxon>Craniata</taxon>
        <taxon>Vertebrata</taxon>
        <taxon>Euteleostomi</taxon>
        <taxon>Actinopterygii</taxon>
        <taxon>Neopterygii</taxon>
        <taxon>Teleostei</taxon>
        <taxon>Anguilliformes</taxon>
        <taxon>Anguillidae</taxon>
        <taxon>Anguilla</taxon>
    </lineage>
</organism>
<sequence length="25" mass="2891">MEKEREREAECVISTFAKLSKICSC</sequence>